<dbReference type="OrthoDB" id="9807278at2"/>
<dbReference type="STRING" id="339866.GCA_001418255_02209"/>
<comment type="pathway">
    <text evidence="8">Glycolipid biosynthesis; lipid IV(A) biosynthesis; lipid IV(A) from (3R)-3-hydroxytetradecanoyl-[acyl-carrier-protein] and UDP-N-acetyl-alpha-D-glucosamine: step 1/6.</text>
</comment>
<keyword evidence="4 8" id="KW-0808">Transferase</keyword>
<evidence type="ECO:0000313" key="10">
    <source>
        <dbReference type="EMBL" id="CUA98619.1"/>
    </source>
</evidence>
<dbReference type="Gene3D" id="2.160.10.10">
    <property type="entry name" value="Hexapeptide repeat proteins"/>
    <property type="match status" value="1"/>
</dbReference>
<dbReference type="InterPro" id="IPR018357">
    <property type="entry name" value="Hexapep_transf_CS"/>
</dbReference>
<dbReference type="GO" id="GO:0005737">
    <property type="term" value="C:cytoplasm"/>
    <property type="evidence" value="ECO:0007669"/>
    <property type="project" value="UniProtKB-SubCell"/>
</dbReference>
<dbReference type="PANTHER" id="PTHR43480">
    <property type="entry name" value="ACYL-[ACYL-CARRIER-PROTEIN]--UDP-N-ACETYLGLUCOSAMINE O-ACYLTRANSFERASE"/>
    <property type="match status" value="1"/>
</dbReference>
<dbReference type="GO" id="GO:0009245">
    <property type="term" value="P:lipid A biosynthetic process"/>
    <property type="evidence" value="ECO:0007669"/>
    <property type="project" value="UniProtKB-UniRule"/>
</dbReference>
<comment type="subcellular location">
    <subcellularLocation>
        <location evidence="8">Cytoplasm</location>
    </subcellularLocation>
</comment>
<evidence type="ECO:0000256" key="8">
    <source>
        <dbReference type="HAMAP-Rule" id="MF_00387"/>
    </source>
</evidence>
<dbReference type="InterPro" id="IPR011004">
    <property type="entry name" value="Trimer_LpxA-like_sf"/>
</dbReference>
<dbReference type="PROSITE" id="PS00101">
    <property type="entry name" value="HEXAPEP_TRANSFERASES"/>
    <property type="match status" value="1"/>
</dbReference>
<evidence type="ECO:0000256" key="6">
    <source>
        <dbReference type="ARBA" id="ARBA00023098"/>
    </source>
</evidence>
<evidence type="ECO:0000256" key="2">
    <source>
        <dbReference type="ARBA" id="ARBA00022516"/>
    </source>
</evidence>
<dbReference type="UniPathway" id="UPA00359">
    <property type="reaction ID" value="UER00477"/>
</dbReference>
<dbReference type="NCBIfam" id="NF003657">
    <property type="entry name" value="PRK05289.1"/>
    <property type="match status" value="1"/>
</dbReference>
<comment type="similarity">
    <text evidence="8">Belongs to the transferase hexapeptide repeat family. LpxA subfamily.</text>
</comment>
<gene>
    <name evidence="8" type="primary">lpxA</name>
    <name evidence="10" type="ORF">Ga0061069_107170</name>
</gene>
<proteinExistence type="inferred from homology"/>
<reference evidence="11" key="1">
    <citation type="submission" date="2015-08" db="EMBL/GenBank/DDBJ databases">
        <authorList>
            <person name="Varghese N."/>
        </authorList>
    </citation>
    <scope>NUCLEOTIDE SEQUENCE [LARGE SCALE GENOMIC DNA]</scope>
    <source>
        <strain evidence="11">DSM 18181</strain>
    </source>
</reference>
<accession>A0A0K6I664</accession>
<comment type="function">
    <text evidence="8">Involved in the biosynthesis of lipid A, a phosphorylated glycolipid that anchors the lipopolysaccharide to the outer membrane of the cell.</text>
</comment>
<dbReference type="HAMAP" id="MF_00387">
    <property type="entry name" value="LpxA"/>
    <property type="match status" value="1"/>
</dbReference>
<organism evidence="10 11">
    <name type="scientific">Thiomonas bhubaneswarensis</name>
    <dbReference type="NCBI Taxonomy" id="339866"/>
    <lineage>
        <taxon>Bacteria</taxon>
        <taxon>Pseudomonadati</taxon>
        <taxon>Pseudomonadota</taxon>
        <taxon>Betaproteobacteria</taxon>
        <taxon>Burkholderiales</taxon>
        <taxon>Thiomonas</taxon>
    </lineage>
</organism>
<evidence type="ECO:0000256" key="7">
    <source>
        <dbReference type="ARBA" id="ARBA00023315"/>
    </source>
</evidence>
<dbReference type="InterPro" id="IPR001451">
    <property type="entry name" value="Hexapep"/>
</dbReference>
<dbReference type="Pfam" id="PF13720">
    <property type="entry name" value="Acetyltransf_11"/>
    <property type="match status" value="1"/>
</dbReference>
<keyword evidence="3 8" id="KW-0441">Lipid A biosynthesis</keyword>
<name>A0A0K6I664_9BURK</name>
<dbReference type="SUPFAM" id="SSF51161">
    <property type="entry name" value="Trimeric LpxA-like enzymes"/>
    <property type="match status" value="1"/>
</dbReference>
<dbReference type="PIRSF" id="PIRSF000456">
    <property type="entry name" value="UDP-GlcNAc_acltr"/>
    <property type="match status" value="1"/>
</dbReference>
<evidence type="ECO:0000256" key="1">
    <source>
        <dbReference type="ARBA" id="ARBA00022490"/>
    </source>
</evidence>
<dbReference type="GO" id="GO:0008780">
    <property type="term" value="F:acyl-[acyl-carrier-protein]-UDP-N-acetylglucosamine O-acyltransferase activity"/>
    <property type="evidence" value="ECO:0007669"/>
    <property type="project" value="UniProtKB-UniRule"/>
</dbReference>
<keyword evidence="7 8" id="KW-0012">Acyltransferase</keyword>
<dbReference type="Proteomes" id="UP000183649">
    <property type="component" value="Unassembled WGS sequence"/>
</dbReference>
<dbReference type="InterPro" id="IPR029098">
    <property type="entry name" value="Acetyltransf_C"/>
</dbReference>
<dbReference type="CDD" id="cd03351">
    <property type="entry name" value="LbH_UDP-GlcNAc_AT"/>
    <property type="match status" value="1"/>
</dbReference>
<dbReference type="AlphaFoldDB" id="A0A0K6I664"/>
<comment type="catalytic activity">
    <reaction evidence="8">
        <text>a (3R)-hydroxyacyl-[ACP] + UDP-N-acetyl-alpha-D-glucosamine = a UDP-3-O-[(3R)-3-hydroxyacyl]-N-acetyl-alpha-D-glucosamine + holo-[ACP]</text>
        <dbReference type="Rhea" id="RHEA:67812"/>
        <dbReference type="Rhea" id="RHEA-COMP:9685"/>
        <dbReference type="Rhea" id="RHEA-COMP:9945"/>
        <dbReference type="ChEBI" id="CHEBI:57705"/>
        <dbReference type="ChEBI" id="CHEBI:64479"/>
        <dbReference type="ChEBI" id="CHEBI:78827"/>
        <dbReference type="ChEBI" id="CHEBI:173225"/>
        <dbReference type="EC" id="2.3.1.129"/>
    </reaction>
</comment>
<keyword evidence="11" id="KW-1185">Reference proteome</keyword>
<dbReference type="EC" id="2.3.1.129" evidence="8"/>
<dbReference type="Pfam" id="PF00132">
    <property type="entry name" value="Hexapep"/>
    <property type="match status" value="2"/>
</dbReference>
<evidence type="ECO:0000259" key="9">
    <source>
        <dbReference type="Pfam" id="PF13720"/>
    </source>
</evidence>
<evidence type="ECO:0000256" key="3">
    <source>
        <dbReference type="ARBA" id="ARBA00022556"/>
    </source>
</evidence>
<comment type="subunit">
    <text evidence="8">Homotrimer.</text>
</comment>
<dbReference type="EMBL" id="CYHF01000007">
    <property type="protein sequence ID" value="CUA98619.1"/>
    <property type="molecule type" value="Genomic_DNA"/>
</dbReference>
<dbReference type="RefSeq" id="WP_055451065.1">
    <property type="nucleotide sequence ID" value="NZ_CYHF01000007.1"/>
</dbReference>
<dbReference type="InterPro" id="IPR010137">
    <property type="entry name" value="Lipid_A_LpxA"/>
</dbReference>
<feature type="domain" description="UDP N-acetylglucosamine O-acyltransferase C-terminal" evidence="9">
    <location>
        <begin position="176"/>
        <end position="261"/>
    </location>
</feature>
<evidence type="ECO:0000256" key="5">
    <source>
        <dbReference type="ARBA" id="ARBA00022737"/>
    </source>
</evidence>
<dbReference type="GO" id="GO:0016020">
    <property type="term" value="C:membrane"/>
    <property type="evidence" value="ECO:0007669"/>
    <property type="project" value="GOC"/>
</dbReference>
<dbReference type="InterPro" id="IPR037157">
    <property type="entry name" value="Acetyltransf_C_sf"/>
</dbReference>
<keyword evidence="5 8" id="KW-0677">Repeat</keyword>
<sequence>MPKIHATAQVDPGAELADDVEIGPYALIGPKVRIGPGTRVGAHVIVEGRTHIGADNRLHPFSVIGGEPQDKKYKGEDTALEIGDRNVIREYCTLHVGTVQDGGVTRVGSDNWIMAYVHIAHDCQVGNHTTFANNAQLAGHVHVGDWAVLGGYTGAHQFVRIGAHVMTGISSVILQDVPPYTLVAGNPAAPHGINSEGLRRRGFTPDQITALRAAYRFLYRQGLTLEQARAAVSDLMAARPHAADALAVMQTFLADTGRGIVRP</sequence>
<keyword evidence="1 8" id="KW-0963">Cytoplasm</keyword>
<dbReference type="NCBIfam" id="TIGR01852">
    <property type="entry name" value="lipid_A_lpxA"/>
    <property type="match status" value="1"/>
</dbReference>
<keyword evidence="6 8" id="KW-0443">Lipid metabolism</keyword>
<dbReference type="PANTHER" id="PTHR43480:SF1">
    <property type="entry name" value="ACYL-[ACYL-CARRIER-PROTEIN]--UDP-N-ACETYLGLUCOSAMINE O-ACYLTRANSFERASE, MITOCHONDRIAL-RELATED"/>
    <property type="match status" value="1"/>
</dbReference>
<protein>
    <recommendedName>
        <fullName evidence="8">Acyl-[acyl-carrier-protein]--UDP-N-acetylglucosamine O-acyltransferase</fullName>
        <shortName evidence="8">UDP-N-acetylglucosamine acyltransferase</shortName>
        <ecNumber evidence="8">2.3.1.129</ecNumber>
    </recommendedName>
</protein>
<evidence type="ECO:0000313" key="11">
    <source>
        <dbReference type="Proteomes" id="UP000183649"/>
    </source>
</evidence>
<dbReference type="Gene3D" id="1.20.1180.10">
    <property type="entry name" value="Udp N-acetylglucosamine O-acyltransferase, C-terminal domain"/>
    <property type="match status" value="1"/>
</dbReference>
<evidence type="ECO:0000256" key="4">
    <source>
        <dbReference type="ARBA" id="ARBA00022679"/>
    </source>
</evidence>
<keyword evidence="2 8" id="KW-0444">Lipid biosynthesis</keyword>